<feature type="domain" description="HTH araC/xylS-type" evidence="5">
    <location>
        <begin position="467"/>
        <end position="565"/>
    </location>
</feature>
<comment type="caution">
    <text evidence="7">The sequence shown here is derived from an EMBL/GenBank/DDBJ whole genome shotgun (WGS) entry which is preliminary data.</text>
</comment>
<accession>A0ABS8YIM6</accession>
<reference evidence="7 8" key="1">
    <citation type="submission" date="2021-11" db="EMBL/GenBank/DDBJ databases">
        <title>Draft genome sequence of Paenibacillus profundus YoMME, a new Gram-positive bacteria with exoelectrogenic properties.</title>
        <authorList>
            <person name="Hubenova Y."/>
            <person name="Hubenova E."/>
            <person name="Manasiev Y."/>
            <person name="Peykov S."/>
            <person name="Mitov M."/>
        </authorList>
    </citation>
    <scope>NUCLEOTIDE SEQUENCE [LARGE SCALE GENOMIC DNA]</scope>
    <source>
        <strain evidence="7 8">YoMME</strain>
    </source>
</reference>
<dbReference type="SUPFAM" id="SSF46689">
    <property type="entry name" value="Homeodomain-like"/>
    <property type="match status" value="2"/>
</dbReference>
<evidence type="ECO:0000256" key="2">
    <source>
        <dbReference type="ARBA" id="ARBA00023125"/>
    </source>
</evidence>
<dbReference type="Pfam" id="PF00072">
    <property type="entry name" value="Response_reg"/>
    <property type="match status" value="1"/>
</dbReference>
<proteinExistence type="predicted"/>
<dbReference type="Gene3D" id="3.40.50.2300">
    <property type="match status" value="1"/>
</dbReference>
<keyword evidence="8" id="KW-1185">Reference proteome</keyword>
<dbReference type="PANTHER" id="PTHR43280:SF10">
    <property type="entry name" value="REGULATORY PROTEIN POCR"/>
    <property type="match status" value="1"/>
</dbReference>
<evidence type="ECO:0000259" key="6">
    <source>
        <dbReference type="PROSITE" id="PS50110"/>
    </source>
</evidence>
<evidence type="ECO:0000313" key="8">
    <source>
        <dbReference type="Proteomes" id="UP001199916"/>
    </source>
</evidence>
<dbReference type="InterPro" id="IPR011006">
    <property type="entry name" value="CheY-like_superfamily"/>
</dbReference>
<evidence type="ECO:0000256" key="3">
    <source>
        <dbReference type="ARBA" id="ARBA00023163"/>
    </source>
</evidence>
<dbReference type="Pfam" id="PF12833">
    <property type="entry name" value="HTH_18"/>
    <property type="match status" value="1"/>
</dbReference>
<evidence type="ECO:0000256" key="1">
    <source>
        <dbReference type="ARBA" id="ARBA00023015"/>
    </source>
</evidence>
<keyword evidence="2" id="KW-0238">DNA-binding</keyword>
<dbReference type="SMART" id="SM00448">
    <property type="entry name" value="REC"/>
    <property type="match status" value="1"/>
</dbReference>
<evidence type="ECO:0000259" key="5">
    <source>
        <dbReference type="PROSITE" id="PS01124"/>
    </source>
</evidence>
<dbReference type="SUPFAM" id="SSF52172">
    <property type="entry name" value="CheY-like"/>
    <property type="match status" value="1"/>
</dbReference>
<feature type="modified residue" description="4-aspartylphosphate" evidence="4">
    <location>
        <position position="55"/>
    </location>
</feature>
<dbReference type="InterPro" id="IPR009057">
    <property type="entry name" value="Homeodomain-like_sf"/>
</dbReference>
<dbReference type="CDD" id="cd17536">
    <property type="entry name" value="REC_YesN-like"/>
    <property type="match status" value="1"/>
</dbReference>
<name>A0ABS8YIM6_9BACL</name>
<dbReference type="InterPro" id="IPR018060">
    <property type="entry name" value="HTH_AraC"/>
</dbReference>
<dbReference type="EMBL" id="JAJNBZ010000019">
    <property type="protein sequence ID" value="MCE5171616.1"/>
    <property type="molecule type" value="Genomic_DNA"/>
</dbReference>
<dbReference type="RefSeq" id="WP_233698031.1">
    <property type="nucleotide sequence ID" value="NZ_JAJNBZ010000019.1"/>
</dbReference>
<dbReference type="SMART" id="SM00342">
    <property type="entry name" value="HTH_ARAC"/>
    <property type="match status" value="1"/>
</dbReference>
<keyword evidence="4" id="KW-0597">Phosphoprotein</keyword>
<dbReference type="Gene3D" id="1.10.10.60">
    <property type="entry name" value="Homeodomain-like"/>
    <property type="match status" value="2"/>
</dbReference>
<keyword evidence="1" id="KW-0805">Transcription regulation</keyword>
<keyword evidence="3" id="KW-0804">Transcription</keyword>
<feature type="domain" description="Response regulatory" evidence="6">
    <location>
        <begin position="3"/>
        <end position="120"/>
    </location>
</feature>
<dbReference type="InterPro" id="IPR001789">
    <property type="entry name" value="Sig_transdc_resp-reg_receiver"/>
</dbReference>
<dbReference type="PROSITE" id="PS01124">
    <property type="entry name" value="HTH_ARAC_FAMILY_2"/>
    <property type="match status" value="1"/>
</dbReference>
<dbReference type="Proteomes" id="UP001199916">
    <property type="component" value="Unassembled WGS sequence"/>
</dbReference>
<organism evidence="7 8">
    <name type="scientific">Paenibacillus profundus</name>
    <dbReference type="NCBI Taxonomy" id="1173085"/>
    <lineage>
        <taxon>Bacteria</taxon>
        <taxon>Bacillati</taxon>
        <taxon>Bacillota</taxon>
        <taxon>Bacilli</taxon>
        <taxon>Bacillales</taxon>
        <taxon>Paenibacillaceae</taxon>
        <taxon>Paenibacillus</taxon>
    </lineage>
</organism>
<gene>
    <name evidence="7" type="ORF">LQV63_20215</name>
</gene>
<evidence type="ECO:0000256" key="4">
    <source>
        <dbReference type="PROSITE-ProRule" id="PRU00169"/>
    </source>
</evidence>
<dbReference type="PROSITE" id="PS50110">
    <property type="entry name" value="RESPONSE_REGULATORY"/>
    <property type="match status" value="1"/>
</dbReference>
<sequence>MYRLLIVDDLPIIVDGLLELFEQTERLELDIMKAYSGEEALDVLQNYRVDIVISDIKMPGLEGIELLQEIKSQWPACKVIFLTGYNDFHYIQSAITCGGFDYILKVESDDKIIRSVERAIALLEEEGDQRQMVERANNRMRQALPLLQKEYAWELLQGKQETASELARHLREFDIPLQADLPVLLLLGRVDAWKDTFTTPDKALLIYGVQNITEEYVAPYVRCYSCVYDTSKIVWLIQPRELALASLASEPSASCEMQASGVSDSAAWRNMYSCLSDTLETVQRTCKQLLQVSVSFAMSSGPTEWHTVSDRFHMLKYCFVYGLGLSSEVILTDSDILKQQESETGGTTNDFFRHTRIQLLVKCLENNHREEYYKLYLHLTKIWSDDTYAYERKMELYHSMAATFLSFLSQNEAFKQKVITVLDLAPLYQRDDSVSWLNLKQYFLKMADCLFERQAAQGEQIPVELVKKVHRYIEDNVATDISLCAIADYVGLNPSYFSRLYKQMTGIGLSDYINDYRNLQAKKWLLNSSMKVNEIAVALGYNSALAFIRFFKKQNQSTPQEYRMQRQYKEVNNGI</sequence>
<dbReference type="PANTHER" id="PTHR43280">
    <property type="entry name" value="ARAC-FAMILY TRANSCRIPTIONAL REGULATOR"/>
    <property type="match status" value="1"/>
</dbReference>
<protein>
    <submittedName>
        <fullName evidence="7">Response regulator</fullName>
    </submittedName>
</protein>
<evidence type="ECO:0000313" key="7">
    <source>
        <dbReference type="EMBL" id="MCE5171616.1"/>
    </source>
</evidence>